<dbReference type="Pfam" id="PF07693">
    <property type="entry name" value="KAP_NTPase"/>
    <property type="match status" value="1"/>
</dbReference>
<name>A0A150XYU4_9BACT</name>
<dbReference type="STRING" id="1914963.AWW67_02135"/>
<accession>A0A150XYU4</accession>
<dbReference type="InterPro" id="IPR011646">
    <property type="entry name" value="KAP_P-loop"/>
</dbReference>
<sequence length="624" mass="70786">MWSDNETTEDLLGYDVHAKLITEVLEDNNLLPITIGVFGDWGSGKSSILKILTKNLENKDEGTFVLYFNGWLFEGYDDAKAALLESILKEFEENKKFDKKVRDKASSMIKSVNWLRIAGLGFKNVVIPAATAYATGGVSLIPYLTQKLGSLSASDISDKLKGDKPEEFLKSLLKDSPNEDYGTVLIRDFREEFKELIETSKIKKLIVVIDDLDRCTTDRIIENLEAIKLFLNVDNTAFVIGADPRIVRHAIRARYRLNDNEEGEVRNNTRIVDDYLEKLIQVPYSLPKLSDSEVETYISLLISKRELEPKSFEKVLVSFKDFRSKNRYGVFGLVNLKPIVTNEEYEQLKSSLGSIPALAPIITQSLYGNPRQIKRFLNTFTLRNKLSKIASISGFNEAVLAKLMILEYTEIDLFRQLYDWQSTQEGKSVQLQELEKKTLDVSFSEAKEAINSGYKLWAKDKVIKWLKVEPYFSEVDLRDYFWLSRDNVASTITGASLISPIVKMVYQKLDQENISASVSRKIIGDEIKPMIDHELEQFLDFAINSIKKQPDSHRAHEIFILLMEEGIPGSIGLYRELLNVMSPAKMPAAIGSSLSEFKSHPDLGEPLTKFFSNSKGKAAKAFNL</sequence>
<evidence type="ECO:0000313" key="3">
    <source>
        <dbReference type="Proteomes" id="UP000075663"/>
    </source>
</evidence>
<dbReference type="InterPro" id="IPR052754">
    <property type="entry name" value="NTPase_KAP_P-loop"/>
</dbReference>
<comment type="caution">
    <text evidence="2">The sequence shown here is derived from an EMBL/GenBank/DDBJ whole genome shotgun (WGS) entry which is preliminary data.</text>
</comment>
<dbReference type="Proteomes" id="UP000075663">
    <property type="component" value="Unassembled WGS sequence"/>
</dbReference>
<protein>
    <submittedName>
        <fullName evidence="2">NTPase</fullName>
    </submittedName>
</protein>
<reference evidence="2 3" key="1">
    <citation type="submission" date="2016-01" db="EMBL/GenBank/DDBJ databases">
        <title>Genome sequencing of Roseivirga seohaensis SW-152.</title>
        <authorList>
            <person name="Selvaratnam C."/>
            <person name="Thevarajoo S."/>
            <person name="Goh K.M."/>
            <person name="Ee R."/>
            <person name="Chan K.-G."/>
            <person name="Chong C.S."/>
        </authorList>
    </citation>
    <scope>NUCLEOTIDE SEQUENCE [LARGE SCALE GENOMIC DNA]</scope>
    <source>
        <strain evidence="2 3">SW-152</strain>
    </source>
</reference>
<dbReference type="PANTHER" id="PTHR22674">
    <property type="entry name" value="NTPASE, KAP FAMILY P-LOOP DOMAIN-CONTAINING 1"/>
    <property type="match status" value="1"/>
</dbReference>
<evidence type="ECO:0000313" key="2">
    <source>
        <dbReference type="EMBL" id="KYG83939.1"/>
    </source>
</evidence>
<dbReference type="Gene3D" id="3.40.50.300">
    <property type="entry name" value="P-loop containing nucleotide triphosphate hydrolases"/>
    <property type="match status" value="1"/>
</dbReference>
<evidence type="ECO:0000259" key="1">
    <source>
        <dbReference type="Pfam" id="PF07693"/>
    </source>
</evidence>
<dbReference type="RefSeq" id="WP_062300767.1">
    <property type="nucleotide sequence ID" value="NZ_LRPB01000023.1"/>
</dbReference>
<dbReference type="InterPro" id="IPR027417">
    <property type="entry name" value="P-loop_NTPase"/>
</dbReference>
<gene>
    <name evidence="2" type="ORF">AWW67_02135</name>
</gene>
<dbReference type="AlphaFoldDB" id="A0A150XYU4"/>
<feature type="domain" description="KAP NTPase" evidence="1">
    <location>
        <begin position="14"/>
        <end position="384"/>
    </location>
</feature>
<proteinExistence type="predicted"/>
<dbReference type="SUPFAM" id="SSF52540">
    <property type="entry name" value="P-loop containing nucleoside triphosphate hydrolases"/>
    <property type="match status" value="1"/>
</dbReference>
<dbReference type="EMBL" id="LRPB01000023">
    <property type="protein sequence ID" value="KYG83939.1"/>
    <property type="molecule type" value="Genomic_DNA"/>
</dbReference>
<organism evidence="2 3">
    <name type="scientific">Roseivirga seohaensis</name>
    <dbReference type="NCBI Taxonomy" id="1914963"/>
    <lineage>
        <taxon>Bacteria</taxon>
        <taxon>Pseudomonadati</taxon>
        <taxon>Bacteroidota</taxon>
        <taxon>Cytophagia</taxon>
        <taxon>Cytophagales</taxon>
        <taxon>Roseivirgaceae</taxon>
        <taxon>Roseivirga</taxon>
    </lineage>
</organism>
<dbReference type="PANTHER" id="PTHR22674:SF6">
    <property type="entry name" value="NTPASE KAP FAMILY P-LOOP DOMAIN-CONTAINING PROTEIN 1"/>
    <property type="match status" value="1"/>
</dbReference>